<protein>
    <submittedName>
        <fullName evidence="2">GNAT family N-acetyltransferase</fullName>
    </submittedName>
</protein>
<dbReference type="CDD" id="cd04301">
    <property type="entry name" value="NAT_SF"/>
    <property type="match status" value="1"/>
</dbReference>
<evidence type="ECO:0000313" key="3">
    <source>
        <dbReference type="Proteomes" id="UP001057474"/>
    </source>
</evidence>
<sequence length="164" mass="18747">MSKLPITLRKLKEADLIECISLFQNTIHNINARDYSAAQLEAWAPKTTLEVTDRWKTLLKNVAYVAEYNQDIVGFGDLTHEGYLDRLFVHHEYQGHGIAAAIVKKLEACAYEMNIQEIAVEASITAKPFFERYGFTTVKEQQVEIRGVELTNFLMGKSLHKELE</sequence>
<dbReference type="InterPro" id="IPR000182">
    <property type="entry name" value="GNAT_dom"/>
</dbReference>
<gene>
    <name evidence="2" type="ORF">J2N86_03815</name>
</gene>
<dbReference type="PANTHER" id="PTHR43451">
    <property type="entry name" value="ACETYLTRANSFERASE (GNAT) FAMILY PROTEIN"/>
    <property type="match status" value="1"/>
</dbReference>
<keyword evidence="3" id="KW-1185">Reference proteome</keyword>
<dbReference type="Proteomes" id="UP001057474">
    <property type="component" value="Chromosome"/>
</dbReference>
<dbReference type="EMBL" id="CP071527">
    <property type="protein sequence ID" value="USQ14459.1"/>
    <property type="molecule type" value="Genomic_DNA"/>
</dbReference>
<name>A0ABY4YBM0_9GAMM</name>
<proteinExistence type="predicted"/>
<reference evidence="2" key="1">
    <citation type="submission" date="2021-03" db="EMBL/GenBank/DDBJ databases">
        <title>Legionella lytica PCM 2298.</title>
        <authorList>
            <person name="Koper P."/>
        </authorList>
    </citation>
    <scope>NUCLEOTIDE SEQUENCE</scope>
    <source>
        <strain evidence="2">PCM 2298</strain>
    </source>
</reference>
<feature type="domain" description="N-acetyltransferase" evidence="1">
    <location>
        <begin position="6"/>
        <end position="160"/>
    </location>
</feature>
<organism evidence="2 3">
    <name type="scientific">Legionella lytica</name>
    <dbReference type="NCBI Taxonomy" id="96232"/>
    <lineage>
        <taxon>Bacteria</taxon>
        <taxon>Pseudomonadati</taxon>
        <taxon>Pseudomonadota</taxon>
        <taxon>Gammaproteobacteria</taxon>
        <taxon>Legionellales</taxon>
        <taxon>Legionellaceae</taxon>
        <taxon>Legionella</taxon>
    </lineage>
</organism>
<dbReference type="Gene3D" id="3.40.630.30">
    <property type="match status" value="1"/>
</dbReference>
<accession>A0ABY4YBM0</accession>
<evidence type="ECO:0000259" key="1">
    <source>
        <dbReference type="PROSITE" id="PS51186"/>
    </source>
</evidence>
<dbReference type="PANTHER" id="PTHR43451:SF1">
    <property type="entry name" value="ACETYLTRANSFERASE"/>
    <property type="match status" value="1"/>
</dbReference>
<evidence type="ECO:0000313" key="2">
    <source>
        <dbReference type="EMBL" id="USQ14459.1"/>
    </source>
</evidence>
<dbReference type="InterPro" id="IPR016181">
    <property type="entry name" value="Acyl_CoA_acyltransferase"/>
</dbReference>
<dbReference type="InterPro" id="IPR052564">
    <property type="entry name" value="N-acetyltrans/Recomb-assoc"/>
</dbReference>
<dbReference type="PROSITE" id="PS51186">
    <property type="entry name" value="GNAT"/>
    <property type="match status" value="1"/>
</dbReference>
<dbReference type="Pfam" id="PF13673">
    <property type="entry name" value="Acetyltransf_10"/>
    <property type="match status" value="1"/>
</dbReference>
<dbReference type="RefSeq" id="WP_252581079.1">
    <property type="nucleotide sequence ID" value="NZ_CP071527.1"/>
</dbReference>
<dbReference type="SUPFAM" id="SSF55729">
    <property type="entry name" value="Acyl-CoA N-acyltransferases (Nat)"/>
    <property type="match status" value="1"/>
</dbReference>